<dbReference type="InterPro" id="IPR023353">
    <property type="entry name" value="LemA-like_dom_sf"/>
</dbReference>
<dbReference type="AlphaFoldDB" id="A0A1I0N9A2"/>
<keyword evidence="5 6" id="KW-0472">Membrane</keyword>
<comment type="subcellular location">
    <subcellularLocation>
        <location evidence="1">Membrane</location>
        <topology evidence="1">Single-pass membrane protein</topology>
    </subcellularLocation>
</comment>
<feature type="transmembrane region" description="Helical" evidence="6">
    <location>
        <begin position="16"/>
        <end position="38"/>
    </location>
</feature>
<evidence type="ECO:0000256" key="6">
    <source>
        <dbReference type="SAM" id="Phobius"/>
    </source>
</evidence>
<keyword evidence="8" id="KW-1185">Reference proteome</keyword>
<sequence>MLFNHFFVSLPPKNHIINIMTVLIIIIVLAVIVIGYFISTQRTLVGLDELCKNALSQIEVQLNSRFDAVIALAKTAAQYAKHESETIIQAVQARGGNSGATANTPATINEQANLLGEMMGKLNVVFERYPELKASDLYNEAQQGMKQYEENVRMSRMIYNDTATKMNRMVRQWPSSIVASMLHFDQKEYLKVDEEQKKSYPNLDEAFKK</sequence>
<evidence type="ECO:0000313" key="7">
    <source>
        <dbReference type="EMBL" id="SEV97434.1"/>
    </source>
</evidence>
<protein>
    <submittedName>
        <fullName evidence="7">LemA protein</fullName>
    </submittedName>
</protein>
<proteinExistence type="inferred from homology"/>
<gene>
    <name evidence="7" type="ORF">SAMN04487850_1045</name>
</gene>
<evidence type="ECO:0000313" key="8">
    <source>
        <dbReference type="Proteomes" id="UP000199373"/>
    </source>
</evidence>
<evidence type="ECO:0000256" key="2">
    <source>
        <dbReference type="ARBA" id="ARBA00008854"/>
    </source>
</evidence>
<organism evidence="7 8">
    <name type="scientific">Prevotella aff. ruminicola Tc2-24</name>
    <dbReference type="NCBI Taxonomy" id="81582"/>
    <lineage>
        <taxon>Bacteria</taxon>
        <taxon>Pseudomonadati</taxon>
        <taxon>Bacteroidota</taxon>
        <taxon>Bacteroidia</taxon>
        <taxon>Bacteroidales</taxon>
        <taxon>Prevotellaceae</taxon>
        <taxon>Prevotella</taxon>
    </lineage>
</organism>
<dbReference type="PANTHER" id="PTHR34478">
    <property type="entry name" value="PROTEIN LEMA"/>
    <property type="match status" value="1"/>
</dbReference>
<name>A0A1I0N9A2_9BACT</name>
<dbReference type="Pfam" id="PF04011">
    <property type="entry name" value="LemA"/>
    <property type="match status" value="1"/>
</dbReference>
<dbReference type="Proteomes" id="UP000199373">
    <property type="component" value="Unassembled WGS sequence"/>
</dbReference>
<dbReference type="GO" id="GO:0016020">
    <property type="term" value="C:membrane"/>
    <property type="evidence" value="ECO:0007669"/>
    <property type="project" value="UniProtKB-SubCell"/>
</dbReference>
<evidence type="ECO:0000256" key="5">
    <source>
        <dbReference type="ARBA" id="ARBA00023136"/>
    </source>
</evidence>
<evidence type="ECO:0000256" key="1">
    <source>
        <dbReference type="ARBA" id="ARBA00004167"/>
    </source>
</evidence>
<keyword evidence="4 6" id="KW-1133">Transmembrane helix</keyword>
<dbReference type="Gene3D" id="1.20.1440.20">
    <property type="entry name" value="LemA-like domain"/>
    <property type="match status" value="1"/>
</dbReference>
<evidence type="ECO:0000256" key="3">
    <source>
        <dbReference type="ARBA" id="ARBA00022692"/>
    </source>
</evidence>
<dbReference type="InterPro" id="IPR007156">
    <property type="entry name" value="MamQ_LemA"/>
</dbReference>
<dbReference type="PANTHER" id="PTHR34478:SF1">
    <property type="entry name" value="PROTEIN LEMA"/>
    <property type="match status" value="1"/>
</dbReference>
<accession>A0A1I0N9A2</accession>
<keyword evidence="3 6" id="KW-0812">Transmembrane</keyword>
<reference evidence="7 8" key="1">
    <citation type="submission" date="2016-10" db="EMBL/GenBank/DDBJ databases">
        <authorList>
            <person name="de Groot N.N."/>
        </authorList>
    </citation>
    <scope>NUCLEOTIDE SEQUENCE [LARGE SCALE GENOMIC DNA]</scope>
    <source>
        <strain evidence="7 8">TC2-24</strain>
    </source>
</reference>
<dbReference type="EMBL" id="FOIQ01000002">
    <property type="protein sequence ID" value="SEV97434.1"/>
    <property type="molecule type" value="Genomic_DNA"/>
</dbReference>
<comment type="similarity">
    <text evidence="2">Belongs to the LemA family.</text>
</comment>
<dbReference type="SUPFAM" id="SSF140478">
    <property type="entry name" value="LemA-like"/>
    <property type="match status" value="1"/>
</dbReference>
<evidence type="ECO:0000256" key="4">
    <source>
        <dbReference type="ARBA" id="ARBA00022989"/>
    </source>
</evidence>